<keyword evidence="1" id="KW-0812">Transmembrane</keyword>
<keyword evidence="1" id="KW-1133">Transmembrane helix</keyword>
<reference evidence="2 3" key="1">
    <citation type="submission" date="2019-09" db="EMBL/GenBank/DDBJ databases">
        <authorList>
            <person name="Ou C."/>
        </authorList>
    </citation>
    <scope>NUCLEOTIDE SEQUENCE [LARGE SCALE GENOMIC DNA]</scope>
    <source>
        <strain evidence="2">S2</strain>
        <tissue evidence="2">Leaf</tissue>
    </source>
</reference>
<evidence type="ECO:0000313" key="2">
    <source>
        <dbReference type="EMBL" id="KAB2628984.1"/>
    </source>
</evidence>
<sequence>MPATTSRYLISLSLPSIVVVVCCCRTVAMLLLQSHRYRIVIAAANELLECTAVTGLHALPLLLGYTYCRCCKGV</sequence>
<comment type="caution">
    <text evidence="2">The sequence shown here is derived from an EMBL/GenBank/DDBJ whole genome shotgun (WGS) entry which is preliminary data.</text>
</comment>
<keyword evidence="3" id="KW-1185">Reference proteome</keyword>
<name>A0A5N5I014_9ROSA</name>
<dbReference type="EMBL" id="SMOL01000148">
    <property type="protein sequence ID" value="KAB2628984.1"/>
    <property type="molecule type" value="Genomic_DNA"/>
</dbReference>
<reference evidence="2 3" key="3">
    <citation type="submission" date="2019-11" db="EMBL/GenBank/DDBJ databases">
        <title>A de novo genome assembly of a pear dwarfing rootstock.</title>
        <authorList>
            <person name="Wang F."/>
            <person name="Wang J."/>
            <person name="Li S."/>
            <person name="Zhang Y."/>
            <person name="Fang M."/>
            <person name="Ma L."/>
            <person name="Zhao Y."/>
            <person name="Jiang S."/>
        </authorList>
    </citation>
    <scope>NUCLEOTIDE SEQUENCE [LARGE SCALE GENOMIC DNA]</scope>
    <source>
        <strain evidence="2">S2</strain>
        <tissue evidence="2">Leaf</tissue>
    </source>
</reference>
<reference evidence="3" key="2">
    <citation type="submission" date="2019-10" db="EMBL/GenBank/DDBJ databases">
        <title>A de novo genome assembly of a pear dwarfing rootstock.</title>
        <authorList>
            <person name="Wang F."/>
            <person name="Wang J."/>
            <person name="Li S."/>
            <person name="Zhang Y."/>
            <person name="Fang M."/>
            <person name="Ma L."/>
            <person name="Zhao Y."/>
            <person name="Jiang S."/>
        </authorList>
    </citation>
    <scope>NUCLEOTIDE SEQUENCE [LARGE SCALE GENOMIC DNA]</scope>
</reference>
<feature type="transmembrane region" description="Helical" evidence="1">
    <location>
        <begin position="12"/>
        <end position="32"/>
    </location>
</feature>
<accession>A0A5N5I014</accession>
<dbReference type="Proteomes" id="UP000327157">
    <property type="component" value="Chromosome 8"/>
</dbReference>
<evidence type="ECO:0000256" key="1">
    <source>
        <dbReference type="SAM" id="Phobius"/>
    </source>
</evidence>
<keyword evidence="1" id="KW-0472">Membrane</keyword>
<protein>
    <submittedName>
        <fullName evidence="2">Uncharacterized protein</fullName>
    </submittedName>
</protein>
<gene>
    <name evidence="2" type="ORF">D8674_033779</name>
</gene>
<evidence type="ECO:0000313" key="3">
    <source>
        <dbReference type="Proteomes" id="UP000327157"/>
    </source>
</evidence>
<proteinExistence type="predicted"/>
<organism evidence="2 3">
    <name type="scientific">Pyrus ussuriensis x Pyrus communis</name>
    <dbReference type="NCBI Taxonomy" id="2448454"/>
    <lineage>
        <taxon>Eukaryota</taxon>
        <taxon>Viridiplantae</taxon>
        <taxon>Streptophyta</taxon>
        <taxon>Embryophyta</taxon>
        <taxon>Tracheophyta</taxon>
        <taxon>Spermatophyta</taxon>
        <taxon>Magnoliopsida</taxon>
        <taxon>eudicotyledons</taxon>
        <taxon>Gunneridae</taxon>
        <taxon>Pentapetalae</taxon>
        <taxon>rosids</taxon>
        <taxon>fabids</taxon>
        <taxon>Rosales</taxon>
        <taxon>Rosaceae</taxon>
        <taxon>Amygdaloideae</taxon>
        <taxon>Maleae</taxon>
        <taxon>Pyrus</taxon>
    </lineage>
</organism>
<dbReference type="AlphaFoldDB" id="A0A5N5I014"/>